<keyword evidence="2" id="KW-1185">Reference proteome</keyword>
<dbReference type="RefSeq" id="WP_338754863.1">
    <property type="nucleotide sequence ID" value="NZ_CP147405.1"/>
</dbReference>
<evidence type="ECO:0000313" key="2">
    <source>
        <dbReference type="Proteomes" id="UP001387364"/>
    </source>
</evidence>
<accession>A0ABZ2NBF8</accession>
<protein>
    <submittedName>
        <fullName evidence="1">Uncharacterized protein</fullName>
    </submittedName>
</protein>
<sequence length="182" mass="20298">MTAVIYKLKSKKVSLDENVGYMSFIVDNSDPSKVTYQFLRVLNLNKGKKHVLFSQDGIDRIDYIVNAETSELESGWIITNENKKLDVQSNNYQEYINKAKQECFTNDCNKNSTLSKKASFSSCMDKCLSRSGVPKWLRDLIVDVTAVSCIFGPNPVCLAALTQFAALKTSDAIRCVGACAKK</sequence>
<organism evidence="1 2">
    <name type="scientific">Bacillus kandeliae</name>
    <dbReference type="NCBI Taxonomy" id="3129297"/>
    <lineage>
        <taxon>Bacteria</taxon>
        <taxon>Bacillati</taxon>
        <taxon>Bacillota</taxon>
        <taxon>Bacilli</taxon>
        <taxon>Bacillales</taxon>
        <taxon>Bacillaceae</taxon>
        <taxon>Bacillus</taxon>
    </lineage>
</organism>
<reference evidence="1 2" key="1">
    <citation type="submission" date="2024-02" db="EMBL/GenBank/DDBJ databases">
        <title>Seven novel Bacillus-like species.</title>
        <authorList>
            <person name="Liu G."/>
        </authorList>
    </citation>
    <scope>NUCLEOTIDE SEQUENCE [LARGE SCALE GENOMIC DNA]</scope>
    <source>
        <strain evidence="1 2">FJAT-52991</strain>
        <plasmid evidence="1 2">unnamed1</plasmid>
    </source>
</reference>
<name>A0ABZ2NBF8_9BACI</name>
<dbReference type="EMBL" id="CP147405">
    <property type="protein sequence ID" value="WXB94971.1"/>
    <property type="molecule type" value="Genomic_DNA"/>
</dbReference>
<proteinExistence type="predicted"/>
<geneLocation type="plasmid" evidence="1 2">
    <name>unnamed1</name>
</geneLocation>
<dbReference type="Proteomes" id="UP001387364">
    <property type="component" value="Plasmid unnamed1"/>
</dbReference>
<evidence type="ECO:0000313" key="1">
    <source>
        <dbReference type="EMBL" id="WXB94971.1"/>
    </source>
</evidence>
<keyword evidence="1" id="KW-0614">Plasmid</keyword>
<gene>
    <name evidence="1" type="ORF">WDJ61_18495</name>
</gene>